<accession>A0A9J6ZF21</accession>
<dbReference type="InterPro" id="IPR006652">
    <property type="entry name" value="Kelch_1"/>
</dbReference>
<dbReference type="KEGG" id="plig:NAG76_22910"/>
<keyword evidence="1" id="KW-0880">Kelch repeat</keyword>
<reference evidence="3" key="1">
    <citation type="submission" date="2022-05" db="EMBL/GenBank/DDBJ databases">
        <title>Novel bacterial taxa in a minimal lignocellulolytic consortium and its capacity to transform plastics disclosed by genome-resolved metagenomics.</title>
        <authorList>
            <person name="Rodriguez C.A.D."/>
            <person name="Diaz-Garcia L."/>
            <person name="Herrera K."/>
            <person name="Tarazona N.A."/>
            <person name="Sproer C."/>
            <person name="Overmann J."/>
            <person name="Jimenez D.J."/>
        </authorList>
    </citation>
    <scope>NUCLEOTIDE SEQUENCE</scope>
    <source>
        <strain evidence="3">MAG5</strain>
    </source>
</reference>
<dbReference type="SUPFAM" id="SSF117281">
    <property type="entry name" value="Kelch motif"/>
    <property type="match status" value="1"/>
</dbReference>
<dbReference type="AlphaFoldDB" id="A0A9J6ZF21"/>
<evidence type="ECO:0000256" key="2">
    <source>
        <dbReference type="ARBA" id="ARBA00022737"/>
    </source>
</evidence>
<name>A0A9J6ZF21_9BACL</name>
<dbReference type="InterPro" id="IPR015915">
    <property type="entry name" value="Kelch-typ_b-propeller"/>
</dbReference>
<keyword evidence="2" id="KW-0677">Repeat</keyword>
<dbReference type="SMART" id="SM00612">
    <property type="entry name" value="Kelch"/>
    <property type="match status" value="2"/>
</dbReference>
<evidence type="ECO:0000313" key="3">
    <source>
        <dbReference type="EMBL" id="URN94631.1"/>
    </source>
</evidence>
<organism evidence="3 4">
    <name type="scientific">Candidatus Pristimantibacillus lignocellulolyticus</name>
    <dbReference type="NCBI Taxonomy" id="2994561"/>
    <lineage>
        <taxon>Bacteria</taxon>
        <taxon>Bacillati</taxon>
        <taxon>Bacillota</taxon>
        <taxon>Bacilli</taxon>
        <taxon>Bacillales</taxon>
        <taxon>Paenibacillaceae</taxon>
        <taxon>Candidatus Pristimantibacillus</taxon>
    </lineage>
</organism>
<dbReference type="Proteomes" id="UP001056756">
    <property type="component" value="Chromosome"/>
</dbReference>
<gene>
    <name evidence="3" type="ORF">NAG76_22910</name>
</gene>
<dbReference type="PANTHER" id="PTHR24412">
    <property type="entry name" value="KELCH PROTEIN"/>
    <property type="match status" value="1"/>
</dbReference>
<sequence length="684" mass="72862">MQLTTNLKLKKPEIADAVNIDDLNSNADTIDTEVAKIASTSQAGRMSITDKTKLDGIQAGAQVNAVTSVSGRTGAVTLAKTDVGLSSVDNAKQATKTEFDSHVADEVKHITATERTTWNAKASTAAATTSAAGLMVAADKSKLDGIAVGANNYVHPANHPASIITQDASNRFVTDAEKTAWNAKANLSDIDSRTRYGVTTGTATALVLTLTPAPSALYAGMEVKVKLHVATGTNPTLNVNNLGAKSLYIDDSTRFSGEGGKIHSFVYDGANFYLSSGGGGGGMLNVYNQLTGWPDTGRKRFRGLIMFNNDPITSVVTDNNVWNANQFETALMAQIPALTTSNFLGAAIGTIGNYIYLFDCNFGGALNIATPRYNTQTNTWDTNAVANNPLPAVSSSCLVVNNIAYLYGGSRGGSSNTRMYSYNPANNTWTKLADAPTALEYPGCVAVGTKLYYFAGHFSATAICYDIPTNTWSQLYGMPASMRGVSAGYYGGKIYVQEGNSNFTCVYTIATNTWTTITFIPGISGNSYTNIKQTVQLGNVLYSAGLAGPNSYCITALDLVTLKLTVYSHSTTTSFFHFAGLAYHNNSIYVIGAGYSSGDSAANRNVLRFRLTPKSFPAGTAIIVRSSNTIGKYYTELMSPDKEITSALSLLETGFDDIVFHNGTTIVSNLESYYGNGSSWQRFK</sequence>
<dbReference type="PANTHER" id="PTHR24412:SF497">
    <property type="entry name" value="KELCH-LIKE PROTEIN 18"/>
    <property type="match status" value="1"/>
</dbReference>
<dbReference type="Gene3D" id="2.120.10.80">
    <property type="entry name" value="Kelch-type beta propeller"/>
    <property type="match status" value="1"/>
</dbReference>
<dbReference type="Pfam" id="PF24681">
    <property type="entry name" value="Kelch_KLHDC2_KLHL20_DRC7"/>
    <property type="match status" value="1"/>
</dbReference>
<dbReference type="EMBL" id="CP097899">
    <property type="protein sequence ID" value="URN94631.1"/>
    <property type="molecule type" value="Genomic_DNA"/>
</dbReference>
<evidence type="ECO:0000313" key="4">
    <source>
        <dbReference type="Proteomes" id="UP001056756"/>
    </source>
</evidence>
<protein>
    <submittedName>
        <fullName evidence="3">Uncharacterized protein</fullName>
    </submittedName>
</protein>
<evidence type="ECO:0000256" key="1">
    <source>
        <dbReference type="ARBA" id="ARBA00022441"/>
    </source>
</evidence>
<proteinExistence type="predicted"/>